<dbReference type="PANTHER" id="PTHR33376:SF5">
    <property type="entry name" value="EXTRACYTOPLASMIC SOLUTE RECEPTOR PROTEIN"/>
    <property type="match status" value="1"/>
</dbReference>
<dbReference type="RefSeq" id="WP_097803176.1">
    <property type="nucleotide sequence ID" value="NZ_FXYH01000002.1"/>
</dbReference>
<dbReference type="AlphaFoldDB" id="A0A238JYZ5"/>
<feature type="binding site" evidence="4">
    <location>
        <position position="169"/>
    </location>
    <ligand>
        <name>substrate</name>
    </ligand>
</feature>
<keyword evidence="8" id="KW-1185">Reference proteome</keyword>
<evidence type="ECO:0000256" key="2">
    <source>
        <dbReference type="ARBA" id="ARBA00022729"/>
    </source>
</evidence>
<keyword evidence="5" id="KW-0479">Metal-binding</keyword>
<comment type="subcellular location">
    <subcellularLocation>
        <location evidence="1">Periplasm</location>
    </subcellularLocation>
</comment>
<organism evidence="7 8">
    <name type="scientific">Pelagimonas varians</name>
    <dbReference type="NCBI Taxonomy" id="696760"/>
    <lineage>
        <taxon>Bacteria</taxon>
        <taxon>Pseudomonadati</taxon>
        <taxon>Pseudomonadota</taxon>
        <taxon>Alphaproteobacteria</taxon>
        <taxon>Rhodobacterales</taxon>
        <taxon>Roseobacteraceae</taxon>
        <taxon>Pelagimonas</taxon>
    </lineage>
</organism>
<protein>
    <submittedName>
        <fullName evidence="7">Monocarboxylate 2-oxoacid-binding periplasmic protein</fullName>
    </submittedName>
</protein>
<accession>A0A238JYZ5</accession>
<gene>
    <name evidence="7" type="ORF">PEV8663_00623</name>
</gene>
<evidence type="ECO:0000256" key="6">
    <source>
        <dbReference type="SAM" id="SignalP"/>
    </source>
</evidence>
<proteinExistence type="predicted"/>
<feature type="chain" id="PRO_5012986187" evidence="6">
    <location>
        <begin position="25"/>
        <end position="345"/>
    </location>
</feature>
<dbReference type="GO" id="GO:0042597">
    <property type="term" value="C:periplasmic space"/>
    <property type="evidence" value="ECO:0007669"/>
    <property type="project" value="UniProtKB-SubCell"/>
</dbReference>
<evidence type="ECO:0000256" key="4">
    <source>
        <dbReference type="PIRSR" id="PIRSR039026-1"/>
    </source>
</evidence>
<dbReference type="CDD" id="cd13604">
    <property type="entry name" value="PBP2_TRAP_ketoacid_lactate_like"/>
    <property type="match status" value="1"/>
</dbReference>
<evidence type="ECO:0000256" key="3">
    <source>
        <dbReference type="ARBA" id="ARBA00022764"/>
    </source>
</evidence>
<feature type="signal peptide" evidence="6">
    <location>
        <begin position="1"/>
        <end position="24"/>
    </location>
</feature>
<dbReference type="GO" id="GO:0031317">
    <property type="term" value="C:tripartite ATP-independent periplasmic transporter complex"/>
    <property type="evidence" value="ECO:0007669"/>
    <property type="project" value="InterPro"/>
</dbReference>
<dbReference type="EMBL" id="FXYH01000002">
    <property type="protein sequence ID" value="SMX35878.1"/>
    <property type="molecule type" value="Genomic_DNA"/>
</dbReference>
<dbReference type="OrthoDB" id="9780733at2"/>
<feature type="binding site" evidence="5">
    <location>
        <position position="206"/>
    </location>
    <ligand>
        <name>substrate</name>
    </ligand>
</feature>
<dbReference type="PANTHER" id="PTHR33376">
    <property type="match status" value="1"/>
</dbReference>
<dbReference type="Gene3D" id="3.40.190.10">
    <property type="entry name" value="Periplasmic binding protein-like II"/>
    <property type="match status" value="1"/>
</dbReference>
<reference evidence="7 8" key="1">
    <citation type="submission" date="2017-05" db="EMBL/GenBank/DDBJ databases">
        <authorList>
            <person name="Song R."/>
            <person name="Chenine A.L."/>
            <person name="Ruprecht R.M."/>
        </authorList>
    </citation>
    <scope>NUCLEOTIDE SEQUENCE [LARGE SCALE GENOMIC DNA]</scope>
    <source>
        <strain evidence="7 8">CECT 8663</strain>
    </source>
</reference>
<dbReference type="PIRSF" id="PIRSF039026">
    <property type="entry name" value="SiaP"/>
    <property type="match status" value="1"/>
</dbReference>
<evidence type="ECO:0000313" key="8">
    <source>
        <dbReference type="Proteomes" id="UP000220836"/>
    </source>
</evidence>
<feature type="binding site" evidence="5">
    <location>
        <position position="207"/>
    </location>
    <ligand>
        <name>Na(+)</name>
        <dbReference type="ChEBI" id="CHEBI:29101"/>
    </ligand>
</feature>
<dbReference type="GO" id="GO:0046872">
    <property type="term" value="F:metal ion binding"/>
    <property type="evidence" value="ECO:0007669"/>
    <property type="project" value="UniProtKB-KW"/>
</dbReference>
<evidence type="ECO:0000313" key="7">
    <source>
        <dbReference type="EMBL" id="SMX35878.1"/>
    </source>
</evidence>
<dbReference type="InterPro" id="IPR026289">
    <property type="entry name" value="SBP_TakP-like"/>
</dbReference>
<evidence type="ECO:0000256" key="5">
    <source>
        <dbReference type="PIRSR" id="PIRSR039026-2"/>
    </source>
</evidence>
<feature type="binding site" evidence="4">
    <location>
        <position position="148"/>
    </location>
    <ligand>
        <name>substrate</name>
    </ligand>
</feature>
<dbReference type="InterPro" id="IPR018389">
    <property type="entry name" value="DctP_fam"/>
</dbReference>
<dbReference type="Gene3D" id="3.40.190.170">
    <property type="entry name" value="Bacterial extracellular solute-binding protein, family 7"/>
    <property type="match status" value="1"/>
</dbReference>
<keyword evidence="3" id="KW-0574">Periplasm</keyword>
<evidence type="ECO:0000256" key="1">
    <source>
        <dbReference type="ARBA" id="ARBA00004418"/>
    </source>
</evidence>
<keyword evidence="2 6" id="KW-0732">Signal</keyword>
<dbReference type="Pfam" id="PF03480">
    <property type="entry name" value="DctP"/>
    <property type="match status" value="1"/>
</dbReference>
<dbReference type="InterPro" id="IPR038404">
    <property type="entry name" value="TRAP_DctP_sf"/>
</dbReference>
<name>A0A238JYZ5_9RHOB</name>
<dbReference type="Proteomes" id="UP000220836">
    <property type="component" value="Unassembled WGS sequence"/>
</dbReference>
<sequence>MKYSKIAATLVAGSLAVGASSASADILDVHMSIPKDLTFLADSAKLMDETLRNMSGNDVGLQLYGSGELVPAGEILENVSSGAIPAGWSFLGQWGGQVPVAQIGATPFGAGPEALAAWLHVGGGLEIVQRGFDDLNIKVLACHITAPEPGGWFNKEINSIEDFSGLKMRMAGVGARVLNEFGASAQYLPASEIYLALERGRIDATEFSLPIIDKDFGFNQIATYQYYPGWHQPGSVDVLMINMDVWNDMSDGERAMYEAACQVSLAWTLQYAPSAQTPQIEEFEAGGIEVRRFPDEVLAELRAATERVLDAEAENDALYGEAYNSMKAFVASSGRWTDLQTLPAE</sequence>
<feature type="binding site" evidence="5">
    <location>
        <position position="232"/>
    </location>
    <ligand>
        <name>substrate</name>
    </ligand>
</feature>
<dbReference type="GO" id="GO:0055085">
    <property type="term" value="P:transmembrane transport"/>
    <property type="evidence" value="ECO:0007669"/>
    <property type="project" value="InterPro"/>
</dbReference>